<dbReference type="Proteomes" id="UP000663586">
    <property type="component" value="Chromosome"/>
</dbReference>
<accession>A0A897MTH2</accession>
<organism evidence="2 3">
    <name type="scientific">Natranaeroarchaeum sulfidigenes</name>
    <dbReference type="NCBI Taxonomy" id="2784880"/>
    <lineage>
        <taxon>Archaea</taxon>
        <taxon>Methanobacteriati</taxon>
        <taxon>Methanobacteriota</taxon>
        <taxon>Stenosarchaea group</taxon>
        <taxon>Halobacteria</taxon>
        <taxon>Halobacteriales</taxon>
        <taxon>Natronoarchaeaceae</taxon>
        <taxon>Natranaeroarchaeum</taxon>
    </lineage>
</organism>
<keyword evidence="3" id="KW-1185">Reference proteome</keyword>
<keyword evidence="1" id="KW-0812">Transmembrane</keyword>
<proteinExistence type="predicted"/>
<sequence length="66" mass="6677">MVKFAIVLIALGTAALAASSAVLPSVVYGGPLSDAYLLPLIAVVLYFLAGAVLLRSALASVYSQPV</sequence>
<dbReference type="RefSeq" id="WP_238477844.1">
    <property type="nucleotide sequence ID" value="NZ_CP064786.1"/>
</dbReference>
<name>A0A897MTH2_9EURY</name>
<dbReference type="EMBL" id="CP064786">
    <property type="protein sequence ID" value="QSG03802.1"/>
    <property type="molecule type" value="Genomic_DNA"/>
</dbReference>
<evidence type="ECO:0000313" key="2">
    <source>
        <dbReference type="EMBL" id="QSG03802.1"/>
    </source>
</evidence>
<gene>
    <name evidence="2" type="ORF">AArcS_2606</name>
</gene>
<feature type="transmembrane region" description="Helical" evidence="1">
    <location>
        <begin position="36"/>
        <end position="54"/>
    </location>
</feature>
<dbReference type="GeneID" id="70685988"/>
<dbReference type="AlphaFoldDB" id="A0A897MTH2"/>
<protein>
    <submittedName>
        <fullName evidence="2">Uncharacterized protein</fullName>
    </submittedName>
</protein>
<keyword evidence="1" id="KW-1133">Transmembrane helix</keyword>
<reference evidence="2" key="1">
    <citation type="submission" date="2020-11" db="EMBL/GenBank/DDBJ databases">
        <title>Carbohydrate-dependent, anaerobic sulfur respiration: A novel catabolism in halophilic archaea.</title>
        <authorList>
            <person name="Sorokin D.Y."/>
            <person name="Messina E."/>
            <person name="Smedile F."/>
            <person name="La Cono V."/>
            <person name="Hallsworth J.E."/>
            <person name="Yakimov M.M."/>
        </authorList>
    </citation>
    <scope>NUCLEOTIDE SEQUENCE</scope>
    <source>
        <strain evidence="2">AArc-S</strain>
    </source>
</reference>
<keyword evidence="1" id="KW-0472">Membrane</keyword>
<evidence type="ECO:0000256" key="1">
    <source>
        <dbReference type="SAM" id="Phobius"/>
    </source>
</evidence>
<evidence type="ECO:0000313" key="3">
    <source>
        <dbReference type="Proteomes" id="UP000663586"/>
    </source>
</evidence>
<dbReference type="KEGG" id="hara:AArcS_2606"/>